<dbReference type="Proteomes" id="UP000287651">
    <property type="component" value="Unassembled WGS sequence"/>
</dbReference>
<comment type="caution">
    <text evidence="2">The sequence shown here is derived from an EMBL/GenBank/DDBJ whole genome shotgun (WGS) entry which is preliminary data.</text>
</comment>
<organism evidence="2 3">
    <name type="scientific">Ensete ventricosum</name>
    <name type="common">Abyssinian banana</name>
    <name type="synonym">Musa ensete</name>
    <dbReference type="NCBI Taxonomy" id="4639"/>
    <lineage>
        <taxon>Eukaryota</taxon>
        <taxon>Viridiplantae</taxon>
        <taxon>Streptophyta</taxon>
        <taxon>Embryophyta</taxon>
        <taxon>Tracheophyta</taxon>
        <taxon>Spermatophyta</taxon>
        <taxon>Magnoliopsida</taxon>
        <taxon>Liliopsida</taxon>
        <taxon>Zingiberales</taxon>
        <taxon>Musaceae</taxon>
        <taxon>Ensete</taxon>
    </lineage>
</organism>
<dbReference type="EMBL" id="AMZH03010308">
    <property type="protein sequence ID" value="RRT54994.1"/>
    <property type="molecule type" value="Genomic_DNA"/>
</dbReference>
<accession>A0A426YTF1</accession>
<evidence type="ECO:0000313" key="2">
    <source>
        <dbReference type="EMBL" id="RRT54994.1"/>
    </source>
</evidence>
<name>A0A426YTF1_ENSVE</name>
<evidence type="ECO:0000256" key="1">
    <source>
        <dbReference type="SAM" id="MobiDB-lite"/>
    </source>
</evidence>
<protein>
    <submittedName>
        <fullName evidence="2">Uncharacterized protein</fullName>
    </submittedName>
</protein>
<evidence type="ECO:0000313" key="3">
    <source>
        <dbReference type="Proteomes" id="UP000287651"/>
    </source>
</evidence>
<reference evidence="2 3" key="1">
    <citation type="journal article" date="2014" name="Agronomy (Basel)">
        <title>A Draft Genome Sequence for Ensete ventricosum, the Drought-Tolerant Tree Against Hunger.</title>
        <authorList>
            <person name="Harrison J."/>
            <person name="Moore K.A."/>
            <person name="Paszkiewicz K."/>
            <person name="Jones T."/>
            <person name="Grant M."/>
            <person name="Ambacheew D."/>
            <person name="Muzemil S."/>
            <person name="Studholme D.J."/>
        </authorList>
    </citation>
    <scope>NUCLEOTIDE SEQUENCE [LARGE SCALE GENOMIC DNA]</scope>
</reference>
<feature type="compositionally biased region" description="Acidic residues" evidence="1">
    <location>
        <begin position="17"/>
        <end position="27"/>
    </location>
</feature>
<sequence>MIEPIEESKYEEKDLEYNEEDKEEEPQPADCTVHALADYANPQTMKIRGFLKQQSVTILIDTKSTNNFINSKVATRIMLHIEEYNRFDVKVVDG</sequence>
<feature type="region of interest" description="Disordered" evidence="1">
    <location>
        <begin position="1"/>
        <end position="28"/>
    </location>
</feature>
<proteinExistence type="predicted"/>
<gene>
    <name evidence="2" type="ORF">B296_00048775</name>
</gene>
<dbReference type="AlphaFoldDB" id="A0A426YTF1"/>
<feature type="compositionally biased region" description="Basic and acidic residues" evidence="1">
    <location>
        <begin position="1"/>
        <end position="16"/>
    </location>
</feature>